<dbReference type="EMBL" id="QWIT01000552">
    <property type="protein sequence ID" value="RMZ22600.1"/>
    <property type="molecule type" value="Genomic_DNA"/>
</dbReference>
<evidence type="ECO:0000256" key="1">
    <source>
        <dbReference type="SAM" id="MobiDB-lite"/>
    </source>
</evidence>
<evidence type="ECO:0000313" key="2">
    <source>
        <dbReference type="EMBL" id="RMZ22600.1"/>
    </source>
</evidence>
<organism evidence="2 3">
    <name type="scientific">Hortaea werneckii</name>
    <name type="common">Black yeast</name>
    <name type="synonym">Cladosporium werneckii</name>
    <dbReference type="NCBI Taxonomy" id="91943"/>
    <lineage>
        <taxon>Eukaryota</taxon>
        <taxon>Fungi</taxon>
        <taxon>Dikarya</taxon>
        <taxon>Ascomycota</taxon>
        <taxon>Pezizomycotina</taxon>
        <taxon>Dothideomycetes</taxon>
        <taxon>Dothideomycetidae</taxon>
        <taxon>Mycosphaerellales</taxon>
        <taxon>Teratosphaeriaceae</taxon>
        <taxon>Hortaea</taxon>
    </lineage>
</organism>
<gene>
    <name evidence="2" type="ORF">D0859_13379</name>
</gene>
<protein>
    <submittedName>
        <fullName evidence="2">Uncharacterized protein</fullName>
    </submittedName>
</protein>
<dbReference type="AlphaFoldDB" id="A0A3M7IAI5"/>
<proteinExistence type="predicted"/>
<comment type="caution">
    <text evidence="2">The sequence shown here is derived from an EMBL/GenBank/DDBJ whole genome shotgun (WGS) entry which is preliminary data.</text>
</comment>
<feature type="compositionally biased region" description="Basic and acidic residues" evidence="1">
    <location>
        <begin position="333"/>
        <end position="356"/>
    </location>
</feature>
<dbReference type="VEuPathDB" id="FungiDB:BTJ68_10598"/>
<sequence length="430" mass="49086">MTAFLDAGLAWSALIRRRRAVPTRWVRTWKHTQQACRPITALRLCHQFGTGPEAHITRLPRELVLLIEEHVHAANWHLRSKPDCEWRSSFTCFQSRCEPREHKGDWSAYSAVVDSYMRECDHCTKNTMYDNKCPYRCADELNRFCPACAEDKGPEACHATCRGRRESELNQVLSNHAAAFFEQHEMNKRTWTDKIRQGPASRFAKYDRILLQHFGLEAFFASTKIDYENRSWPRDFQYRWHASSDVRTTICYLTLPRVGGPSGRFANSCTDEDKGRVFVEAAQALPVDLTSTAAPVANMRRRFTAAMKALALTPSVHPSQKHASPVSANKSKMRNDAERKDAESKDAELKDEERQNSESGEPNEMDPFSSSSARTNVQEDDILGPDYPQLTLLVNTRFHFNMETILMNHTCLMHHQGGLSLPQLPGLGRS</sequence>
<evidence type="ECO:0000313" key="3">
    <source>
        <dbReference type="Proteomes" id="UP000281677"/>
    </source>
</evidence>
<name>A0A3M7IAI5_HORWE</name>
<dbReference type="OrthoDB" id="3795850at2759"/>
<reference evidence="2 3" key="1">
    <citation type="journal article" date="2018" name="BMC Genomics">
        <title>Genomic evidence for intraspecific hybridization in a clonal and extremely halotolerant yeast.</title>
        <authorList>
            <person name="Gostincar C."/>
            <person name="Stajich J.E."/>
            <person name="Zupancic J."/>
            <person name="Zalar P."/>
            <person name="Gunde-Cimerman N."/>
        </authorList>
    </citation>
    <scope>NUCLEOTIDE SEQUENCE [LARGE SCALE GENOMIC DNA]</scope>
    <source>
        <strain evidence="2 3">EXF-120</strain>
    </source>
</reference>
<feature type="compositionally biased region" description="Polar residues" evidence="1">
    <location>
        <begin position="316"/>
        <end position="330"/>
    </location>
</feature>
<accession>A0A3M7IAI5</accession>
<dbReference type="Proteomes" id="UP000281677">
    <property type="component" value="Unassembled WGS sequence"/>
</dbReference>
<feature type="region of interest" description="Disordered" evidence="1">
    <location>
        <begin position="314"/>
        <end position="382"/>
    </location>
</feature>